<protein>
    <submittedName>
        <fullName evidence="1">Uncharacterized protein</fullName>
    </submittedName>
</protein>
<reference evidence="1" key="1">
    <citation type="journal article" date="2014" name="Front. Microbiol.">
        <title>High frequency of phylogenetically diverse reductive dehalogenase-homologous genes in deep subseafloor sedimentary metagenomes.</title>
        <authorList>
            <person name="Kawai M."/>
            <person name="Futagami T."/>
            <person name="Toyoda A."/>
            <person name="Takaki Y."/>
            <person name="Nishi S."/>
            <person name="Hori S."/>
            <person name="Arai W."/>
            <person name="Tsubouchi T."/>
            <person name="Morono Y."/>
            <person name="Uchiyama I."/>
            <person name="Ito T."/>
            <person name="Fujiyama A."/>
            <person name="Inagaki F."/>
            <person name="Takami H."/>
        </authorList>
    </citation>
    <scope>NUCLEOTIDE SEQUENCE</scope>
    <source>
        <strain evidence="1">Expedition CK06-06</strain>
    </source>
</reference>
<sequence length="62" mass="7128">MFSLYVLGVLEKSNEDIADFYEKELYPEAKDRVANNIAAVGNEQCRMLGDSQPPWGFLKIFR</sequence>
<organism evidence="1">
    <name type="scientific">marine sediment metagenome</name>
    <dbReference type="NCBI Taxonomy" id="412755"/>
    <lineage>
        <taxon>unclassified sequences</taxon>
        <taxon>metagenomes</taxon>
        <taxon>ecological metagenomes</taxon>
    </lineage>
</organism>
<accession>X1UVF5</accession>
<proteinExistence type="predicted"/>
<name>X1UVF5_9ZZZZ</name>
<dbReference type="EMBL" id="BARW01035586">
    <property type="protein sequence ID" value="GAJ21453.1"/>
    <property type="molecule type" value="Genomic_DNA"/>
</dbReference>
<gene>
    <name evidence="1" type="ORF">S12H4_55466</name>
</gene>
<comment type="caution">
    <text evidence="1">The sequence shown here is derived from an EMBL/GenBank/DDBJ whole genome shotgun (WGS) entry which is preliminary data.</text>
</comment>
<evidence type="ECO:0000313" key="1">
    <source>
        <dbReference type="EMBL" id="GAJ21453.1"/>
    </source>
</evidence>
<dbReference type="AlphaFoldDB" id="X1UVF5"/>